<dbReference type="InterPro" id="IPR004012">
    <property type="entry name" value="Run_dom"/>
</dbReference>
<evidence type="ECO:0000313" key="4">
    <source>
        <dbReference type="Proteomes" id="UP000054845"/>
    </source>
</evidence>
<keyword evidence="1" id="KW-0812">Transmembrane</keyword>
<organism evidence="3 4">
    <name type="scientific">Ceraceosorus bombacis</name>
    <dbReference type="NCBI Taxonomy" id="401625"/>
    <lineage>
        <taxon>Eukaryota</taxon>
        <taxon>Fungi</taxon>
        <taxon>Dikarya</taxon>
        <taxon>Basidiomycota</taxon>
        <taxon>Ustilaginomycotina</taxon>
        <taxon>Exobasidiomycetes</taxon>
        <taxon>Ceraceosorales</taxon>
        <taxon>Ceraceosoraceae</taxon>
        <taxon>Ceraceosorus</taxon>
    </lineage>
</organism>
<accession>A0A0P1BA69</accession>
<feature type="domain" description="RUN" evidence="2">
    <location>
        <begin position="1"/>
        <end position="78"/>
    </location>
</feature>
<evidence type="ECO:0000256" key="1">
    <source>
        <dbReference type="SAM" id="Phobius"/>
    </source>
</evidence>
<feature type="transmembrane region" description="Helical" evidence="1">
    <location>
        <begin position="22"/>
        <end position="42"/>
    </location>
</feature>
<evidence type="ECO:0000259" key="2">
    <source>
        <dbReference type="PROSITE" id="PS50826"/>
    </source>
</evidence>
<dbReference type="PROSITE" id="PS50826">
    <property type="entry name" value="RUN"/>
    <property type="match status" value="1"/>
</dbReference>
<proteinExistence type="predicted"/>
<keyword evidence="1" id="KW-0472">Membrane</keyword>
<evidence type="ECO:0000313" key="3">
    <source>
        <dbReference type="EMBL" id="CEH12700.1"/>
    </source>
</evidence>
<protein>
    <submittedName>
        <fullName evidence="3">RUN</fullName>
    </submittedName>
</protein>
<keyword evidence="1" id="KW-1133">Transmembrane helix</keyword>
<dbReference type="Proteomes" id="UP000054845">
    <property type="component" value="Unassembled WGS sequence"/>
</dbReference>
<sequence>MPMEAAAATTIYKTRGAANGKLVIIAFPGLATLLWGFVSMLPNKPTRSTLARVTSTASNVRAPHLGTLRSWISLALRD</sequence>
<name>A0A0P1BA69_9BASI</name>
<dbReference type="EMBL" id="CCYA01000181">
    <property type="protein sequence ID" value="CEH12700.1"/>
    <property type="molecule type" value="Genomic_DNA"/>
</dbReference>
<reference evidence="3 4" key="1">
    <citation type="submission" date="2014-09" db="EMBL/GenBank/DDBJ databases">
        <authorList>
            <person name="Magalhaes I.L.F."/>
            <person name="Oliveira U."/>
            <person name="Santos F.R."/>
            <person name="Vidigal T.H.D.A."/>
            <person name="Brescovit A.D."/>
            <person name="Santos A.J."/>
        </authorList>
    </citation>
    <scope>NUCLEOTIDE SEQUENCE [LARGE SCALE GENOMIC DNA]</scope>
</reference>
<dbReference type="AlphaFoldDB" id="A0A0P1BA69"/>
<keyword evidence="4" id="KW-1185">Reference proteome</keyword>